<comment type="caution">
    <text evidence="18">Lacks conserved residue(s) required for the propagation of feature annotation.</text>
</comment>
<dbReference type="KEGG" id="soy:115880548"/>
<keyword evidence="4" id="KW-0645">Protease</keyword>
<dbReference type="InterPro" id="IPR002870">
    <property type="entry name" value="Peptidase_M12B_N"/>
</dbReference>
<dbReference type="SUPFAM" id="SSF82895">
    <property type="entry name" value="TSP-1 type 1 repeat"/>
    <property type="match status" value="2"/>
</dbReference>
<evidence type="ECO:0000256" key="7">
    <source>
        <dbReference type="ARBA" id="ARBA00022729"/>
    </source>
</evidence>
<evidence type="ECO:0000256" key="4">
    <source>
        <dbReference type="ARBA" id="ARBA00022670"/>
    </source>
</evidence>
<name>A0A6J2XRF5_SITOR</name>
<evidence type="ECO:0000256" key="5">
    <source>
        <dbReference type="ARBA" id="ARBA00022685"/>
    </source>
</evidence>
<dbReference type="PANTHER" id="PTHR13723">
    <property type="entry name" value="ADAMTS A DISINTEGRIN AND METALLOPROTEASE WITH THROMBOSPONDIN MOTIFS PROTEASE"/>
    <property type="match status" value="1"/>
</dbReference>
<keyword evidence="11" id="KW-0482">Metalloprotease</keyword>
<evidence type="ECO:0000256" key="12">
    <source>
        <dbReference type="ARBA" id="ARBA00023145"/>
    </source>
</evidence>
<feature type="disulfide bond" evidence="17">
    <location>
        <begin position="490"/>
        <end position="523"/>
    </location>
</feature>
<keyword evidence="16" id="KW-0106">Calcium</keyword>
<evidence type="ECO:0000256" key="2">
    <source>
        <dbReference type="ARBA" id="ARBA00022525"/>
    </source>
</evidence>
<keyword evidence="3" id="KW-0272">Extracellular matrix</keyword>
<protein>
    <submittedName>
        <fullName evidence="23">A disintegrin and metalloproteinase with thrombospondin motifs 12-like isoform X1</fullName>
    </submittedName>
</protein>
<dbReference type="SMART" id="SM00209">
    <property type="entry name" value="TSP1"/>
    <property type="match status" value="2"/>
</dbReference>
<dbReference type="Proteomes" id="UP000504635">
    <property type="component" value="Unplaced"/>
</dbReference>
<evidence type="ECO:0000256" key="17">
    <source>
        <dbReference type="PIRSR" id="PIRSR613273-3"/>
    </source>
</evidence>
<dbReference type="GO" id="GO:0046872">
    <property type="term" value="F:metal ion binding"/>
    <property type="evidence" value="ECO:0007669"/>
    <property type="project" value="UniProtKB-KW"/>
</dbReference>
<feature type="domain" description="Peptidase M12B" evidence="21">
    <location>
        <begin position="233"/>
        <end position="449"/>
    </location>
</feature>
<dbReference type="InParanoid" id="A0A6J2XRF5"/>
<dbReference type="GO" id="GO:0006508">
    <property type="term" value="P:proteolysis"/>
    <property type="evidence" value="ECO:0007669"/>
    <property type="project" value="UniProtKB-KW"/>
</dbReference>
<dbReference type="GO" id="GO:0031012">
    <property type="term" value="C:extracellular matrix"/>
    <property type="evidence" value="ECO:0007669"/>
    <property type="project" value="TreeGrafter"/>
</dbReference>
<dbReference type="AlphaFoldDB" id="A0A6J2XRF5"/>
<dbReference type="InterPro" id="IPR024079">
    <property type="entry name" value="MetalloPept_cat_dom_sf"/>
</dbReference>
<proteinExistence type="predicted"/>
<dbReference type="GO" id="GO:0004222">
    <property type="term" value="F:metalloendopeptidase activity"/>
    <property type="evidence" value="ECO:0007669"/>
    <property type="project" value="InterPro"/>
</dbReference>
<feature type="binding site" description="in inhibited form" evidence="16">
    <location>
        <position position="194"/>
    </location>
    <ligand>
        <name>Zn(2+)</name>
        <dbReference type="ChEBI" id="CHEBI:29105"/>
        <note>catalytic</note>
    </ligand>
</feature>
<feature type="chain" id="PRO_5027063899" evidence="20">
    <location>
        <begin position="20"/>
        <end position="1138"/>
    </location>
</feature>
<dbReference type="RefSeq" id="XP_030753636.1">
    <property type="nucleotide sequence ID" value="XM_030897776.1"/>
</dbReference>
<dbReference type="Pfam" id="PF05986">
    <property type="entry name" value="ADAMTS_spacer1"/>
    <property type="match status" value="1"/>
</dbReference>
<dbReference type="Gene3D" id="2.20.100.10">
    <property type="entry name" value="Thrombospondin type-1 (TSP1) repeat"/>
    <property type="match status" value="2"/>
</dbReference>
<feature type="binding site" evidence="16">
    <location>
        <position position="322"/>
    </location>
    <ligand>
        <name>Ca(2+)</name>
        <dbReference type="ChEBI" id="CHEBI:29108"/>
        <label>2</label>
    </ligand>
</feature>
<dbReference type="GO" id="GO:0030198">
    <property type="term" value="P:extracellular matrix organization"/>
    <property type="evidence" value="ECO:0007669"/>
    <property type="project" value="InterPro"/>
</dbReference>
<dbReference type="PRINTS" id="PR01857">
    <property type="entry name" value="ADAMTSFAMILY"/>
</dbReference>
<evidence type="ECO:0000256" key="18">
    <source>
        <dbReference type="PROSITE-ProRule" id="PRU00276"/>
    </source>
</evidence>
<feature type="disulfide bond" evidence="17">
    <location>
        <begin position="566"/>
        <end position="578"/>
    </location>
</feature>
<evidence type="ECO:0000256" key="15">
    <source>
        <dbReference type="PIRSR" id="PIRSR613273-1"/>
    </source>
</evidence>
<evidence type="ECO:0000259" key="21">
    <source>
        <dbReference type="PROSITE" id="PS50215"/>
    </source>
</evidence>
<organism evidence="22 23">
    <name type="scientific">Sitophilus oryzae</name>
    <name type="common">Rice weevil</name>
    <name type="synonym">Curculio oryzae</name>
    <dbReference type="NCBI Taxonomy" id="7048"/>
    <lineage>
        <taxon>Eukaryota</taxon>
        <taxon>Metazoa</taxon>
        <taxon>Ecdysozoa</taxon>
        <taxon>Arthropoda</taxon>
        <taxon>Hexapoda</taxon>
        <taxon>Insecta</taxon>
        <taxon>Pterygota</taxon>
        <taxon>Neoptera</taxon>
        <taxon>Endopterygota</taxon>
        <taxon>Coleoptera</taxon>
        <taxon>Polyphaga</taxon>
        <taxon>Cucujiformia</taxon>
        <taxon>Curculionidae</taxon>
        <taxon>Dryophthorinae</taxon>
        <taxon>Sitophilus</taxon>
    </lineage>
</organism>
<feature type="disulfide bond" evidence="17">
    <location>
        <begin position="401"/>
        <end position="428"/>
    </location>
</feature>
<keyword evidence="22" id="KW-1185">Reference proteome</keyword>
<evidence type="ECO:0000256" key="13">
    <source>
        <dbReference type="ARBA" id="ARBA00023157"/>
    </source>
</evidence>
<evidence type="ECO:0000256" key="10">
    <source>
        <dbReference type="ARBA" id="ARBA00022833"/>
    </source>
</evidence>
<dbReference type="Gene3D" id="2.60.120.830">
    <property type="match status" value="1"/>
</dbReference>
<evidence type="ECO:0000256" key="8">
    <source>
        <dbReference type="ARBA" id="ARBA00022737"/>
    </source>
</evidence>
<feature type="disulfide bond" evidence="17">
    <location>
        <begin position="471"/>
        <end position="495"/>
    </location>
</feature>
<dbReference type="Pfam" id="PF17771">
    <property type="entry name" value="ADAMTS_CR_2"/>
    <property type="match status" value="1"/>
</dbReference>
<feature type="binding site" evidence="16">
    <location>
        <position position="236"/>
    </location>
    <ligand>
        <name>Ca(2+)</name>
        <dbReference type="ChEBI" id="CHEBI:29108"/>
        <label>1</label>
    </ligand>
</feature>
<gene>
    <name evidence="23" type="primary">LOC115880548</name>
</gene>
<feature type="disulfide bond" evidence="17">
    <location>
        <begin position="551"/>
        <end position="588"/>
    </location>
</feature>
<feature type="active site" evidence="15 18">
    <location>
        <position position="385"/>
    </location>
</feature>
<evidence type="ECO:0000256" key="20">
    <source>
        <dbReference type="SAM" id="SignalP"/>
    </source>
</evidence>
<comment type="cofactor">
    <cofactor evidence="16">
        <name>Zn(2+)</name>
        <dbReference type="ChEBI" id="CHEBI:29105"/>
    </cofactor>
    <text evidence="16">Binds 1 zinc ion per subunit.</text>
</comment>
<dbReference type="PANTHER" id="PTHR13723:SF281">
    <property type="entry name" value="PAPILIN"/>
    <property type="match status" value="1"/>
</dbReference>
<evidence type="ECO:0000256" key="1">
    <source>
        <dbReference type="ARBA" id="ARBA00004498"/>
    </source>
</evidence>
<evidence type="ECO:0000256" key="16">
    <source>
        <dbReference type="PIRSR" id="PIRSR613273-2"/>
    </source>
</evidence>
<dbReference type="FunFam" id="2.20.100.10:FF:000007">
    <property type="entry name" value="Thrombospondin 1"/>
    <property type="match status" value="1"/>
</dbReference>
<dbReference type="InterPro" id="IPR041645">
    <property type="entry name" value="ADAMTS_CR_2"/>
</dbReference>
<reference evidence="23" key="1">
    <citation type="submission" date="2025-08" db="UniProtKB">
        <authorList>
            <consortium name="RefSeq"/>
        </authorList>
    </citation>
    <scope>IDENTIFICATION</scope>
    <source>
        <tissue evidence="23">Gonads</tissue>
    </source>
</reference>
<feature type="signal peptide" evidence="20">
    <location>
        <begin position="1"/>
        <end position="19"/>
    </location>
</feature>
<feature type="disulfide bond" evidence="17">
    <location>
        <begin position="555"/>
        <end position="593"/>
    </location>
</feature>
<feature type="binding site" evidence="16">
    <location>
        <position position="388"/>
    </location>
    <ligand>
        <name>Zn(2+)</name>
        <dbReference type="ChEBI" id="CHEBI:29105"/>
        <note>catalytic</note>
    </ligand>
</feature>
<feature type="binding site" evidence="16">
    <location>
        <position position="444"/>
    </location>
    <ligand>
        <name>Ca(2+)</name>
        <dbReference type="ChEBI" id="CHEBI:29108"/>
        <label>1</label>
    </ligand>
</feature>
<keyword evidence="2" id="KW-0964">Secreted</keyword>
<dbReference type="InterPro" id="IPR000884">
    <property type="entry name" value="TSP1_rpt"/>
</dbReference>
<feature type="region of interest" description="Disordered" evidence="19">
    <location>
        <begin position="1112"/>
        <end position="1138"/>
    </location>
</feature>
<feature type="disulfide bond" evidence="17">
    <location>
        <begin position="517"/>
        <end position="528"/>
    </location>
</feature>
<feature type="disulfide bond" evidence="17">
    <location>
        <begin position="339"/>
        <end position="348"/>
    </location>
</feature>
<evidence type="ECO:0000256" key="9">
    <source>
        <dbReference type="ARBA" id="ARBA00022801"/>
    </source>
</evidence>
<keyword evidence="13 17" id="KW-1015">Disulfide bond</keyword>
<dbReference type="Gene3D" id="3.40.1620.60">
    <property type="match status" value="1"/>
</dbReference>
<dbReference type="InterPro" id="IPR050439">
    <property type="entry name" value="ADAMTS_ADAMTS-like"/>
</dbReference>
<comment type="subcellular location">
    <subcellularLocation>
        <location evidence="1">Secreted</location>
        <location evidence="1">Extracellular space</location>
        <location evidence="1">Extracellular matrix</location>
    </subcellularLocation>
</comment>
<evidence type="ECO:0000313" key="22">
    <source>
        <dbReference type="Proteomes" id="UP000504635"/>
    </source>
</evidence>
<keyword evidence="8" id="KW-0677">Repeat</keyword>
<evidence type="ECO:0000313" key="23">
    <source>
        <dbReference type="RefSeq" id="XP_030753636.1"/>
    </source>
</evidence>
<feature type="binding site" evidence="16">
    <location>
        <position position="328"/>
    </location>
    <ligand>
        <name>Ca(2+)</name>
        <dbReference type="ChEBI" id="CHEBI:29108"/>
        <label>1</label>
    </ligand>
</feature>
<dbReference type="PROSITE" id="PS50092">
    <property type="entry name" value="TSP1"/>
    <property type="match status" value="2"/>
</dbReference>
<dbReference type="InterPro" id="IPR013273">
    <property type="entry name" value="ADAMTS/ADAMTS-like"/>
</dbReference>
<dbReference type="Pfam" id="PF19236">
    <property type="entry name" value="ADAMTS_CR_3"/>
    <property type="match status" value="1"/>
</dbReference>
<dbReference type="Gene3D" id="3.40.390.10">
    <property type="entry name" value="Collagenase (Catalytic Domain)"/>
    <property type="match status" value="1"/>
</dbReference>
<feature type="compositionally biased region" description="Polar residues" evidence="19">
    <location>
        <begin position="1129"/>
        <end position="1138"/>
    </location>
</feature>
<evidence type="ECO:0000256" key="6">
    <source>
        <dbReference type="ARBA" id="ARBA00022723"/>
    </source>
</evidence>
<dbReference type="PROSITE" id="PS50215">
    <property type="entry name" value="ADAM_MEPRO"/>
    <property type="match status" value="1"/>
</dbReference>
<evidence type="ECO:0000256" key="14">
    <source>
        <dbReference type="ARBA" id="ARBA00023180"/>
    </source>
</evidence>
<evidence type="ECO:0000256" key="3">
    <source>
        <dbReference type="ARBA" id="ARBA00022530"/>
    </source>
</evidence>
<keyword evidence="6 16" id="KW-0479">Metal-binding</keyword>
<dbReference type="InterPro" id="IPR001590">
    <property type="entry name" value="Peptidase_M12B"/>
</dbReference>
<feature type="binding site" evidence="16">
    <location>
        <position position="447"/>
    </location>
    <ligand>
        <name>Ca(2+)</name>
        <dbReference type="ChEBI" id="CHEBI:29108"/>
        <label>2</label>
    </ligand>
</feature>
<keyword evidence="9" id="KW-0378">Hydrolase</keyword>
<keyword evidence="12" id="KW-0865">Zymogen</keyword>
<keyword evidence="5" id="KW-0165">Cleavage on pair of basic residues</keyword>
<dbReference type="Pfam" id="PF01562">
    <property type="entry name" value="Pep_M12B_propep"/>
    <property type="match status" value="1"/>
</dbReference>
<feature type="binding site" evidence="16">
    <location>
        <position position="236"/>
    </location>
    <ligand>
        <name>Ca(2+)</name>
        <dbReference type="ChEBI" id="CHEBI:29108"/>
        <label>2</label>
    </ligand>
</feature>
<dbReference type="InterPro" id="IPR045371">
    <property type="entry name" value="ADAMTS_CR_3"/>
</dbReference>
<dbReference type="SUPFAM" id="SSF55486">
    <property type="entry name" value="Metalloproteases ('zincins'), catalytic domain"/>
    <property type="match status" value="1"/>
</dbReference>
<dbReference type="InterPro" id="IPR006586">
    <property type="entry name" value="ADAM_Cys-rich"/>
</dbReference>
<dbReference type="GeneID" id="115880548"/>
<dbReference type="Pfam" id="PF19030">
    <property type="entry name" value="TSP1_ADAMTS"/>
    <property type="match status" value="1"/>
</dbReference>
<dbReference type="Pfam" id="PF00090">
    <property type="entry name" value="TSP_1"/>
    <property type="match status" value="1"/>
</dbReference>
<dbReference type="OrthoDB" id="412680at2759"/>
<evidence type="ECO:0000256" key="19">
    <source>
        <dbReference type="SAM" id="MobiDB-lite"/>
    </source>
</evidence>
<feature type="binding site" evidence="16">
    <location>
        <position position="384"/>
    </location>
    <ligand>
        <name>Zn(2+)</name>
        <dbReference type="ChEBI" id="CHEBI:29105"/>
        <note>catalytic</note>
    </ligand>
</feature>
<keyword evidence="7 20" id="KW-0732">Signal</keyword>
<dbReference type="Pfam" id="PF01421">
    <property type="entry name" value="Reprolysin"/>
    <property type="match status" value="1"/>
</dbReference>
<evidence type="ECO:0000256" key="11">
    <source>
        <dbReference type="ARBA" id="ARBA00023049"/>
    </source>
</evidence>
<accession>A0A6J2XRF5</accession>
<dbReference type="InterPro" id="IPR036383">
    <property type="entry name" value="TSP1_rpt_sf"/>
</dbReference>
<sequence length="1138" mass="129153">MQILHVPIILLFIIPIICGRIMQGRYTRDLKEYQLSIPHKLTRQGEYSVFHLPHFYYYKSEMYGDRKKRSDNDDDELIQYAIPIDGDTYHVELWPNRDFMHPNLVFEKRDSGIPVRDRLVRGVGSKKWCHYRGRVKGITDSSASISTCDGLIGHITIRSKRYFIEPVSDHVPSEKGHHLHIIYNKSPNDGIYRCGNKPTWKDDSLDRIRKEIDSFKETDVFKNNPLFLKTIPKFIEVAVVCDKKFLDYHKSRDVELYVMTLMNGVNDLYRDNSTGQLITVEVVRVIYLEKEEEEIDLEVSGNALKTLESFGRWVNRINQPIDSPTHHDVGILLSKFDLCINSSTKEGCEITGLAKTATACKNDGSAACITEDMGLGLYTVIIAHEIGHLLGLVDDQKERHCSSIDPTDGSHYVMSPHTHVYTIKWSECSREDFKSFFQTKQSECLDDEPTTNLFPYVDNMPGVIYNENDQCRIMFPESNGACHPTTLDFCSFLICRTFNNTKCTGIKGQGPVDGTKCADSKWCYKQKCVAMGSRPGAINGGWSDWTDWSPCSRTCGGGVTYRERYCSNPTPTNRGKYCIGDRKSVKLCNTQLCPEDSISFREQQCKEQDLKSTKSENITYHWTAVYNFDSPCTLICFTKGLGLFNFGNAKDGTLCNPGTRNLCIAGHCKTVGCDLKINSEAIEDRCGICNGDGTTCRLVDGIYNEEVSDPKKMPPDQAIANIPVGSRKIFIKELEESVNILAISDKNKKEPTFFLNKGGNSKFRGSFKLPGTKGFYYTKGKNMEQDHIVIDGPTSIDLVVWLMYFKNNIGEFSNPGYHYQWAEPEERNKYDPVYSWEIGEYGDCSARCGGGVQEPIWSCMEEKGGMVSPTYCIGINKPTQHSKKCNEQSCHTRWNVGSWGKCHACKKKGGVRTRSVQCLQQNPNIKGESILVEDSQCTGPKPGSIQLCESDVHCTVRKKRNVFIPGMHQSSVWKQMNRINIYKREIENNQSPETPVESNHEEIEHISTLEPNQENNTEIAELKEILKSSSAVIQRVTTKFVVDKEPLNEQEIIEFELIHHKSNISDNKMKGEELGDILGTTKLFTGIELEELKHELEFKHRIVHSIPTTETTGTKTFKTTTEKETKTKSIQNQNSNVH</sequence>
<feature type="binding site" evidence="16">
    <location>
        <position position="322"/>
    </location>
    <ligand>
        <name>Ca(2+)</name>
        <dbReference type="ChEBI" id="CHEBI:29108"/>
        <label>1</label>
    </ligand>
</feature>
<keyword evidence="10 16" id="KW-0862">Zinc</keyword>
<feature type="binding site" evidence="16">
    <location>
        <position position="447"/>
    </location>
    <ligand>
        <name>Ca(2+)</name>
        <dbReference type="ChEBI" id="CHEBI:29108"/>
        <label>1</label>
    </ligand>
</feature>
<feature type="disulfide bond" evidence="17">
    <location>
        <begin position="360"/>
        <end position="444"/>
    </location>
</feature>
<keyword evidence="14" id="KW-0325">Glycoprotein</keyword>
<dbReference type="SMART" id="SM00608">
    <property type="entry name" value="ACR"/>
    <property type="match status" value="1"/>
</dbReference>
<dbReference type="InterPro" id="IPR010294">
    <property type="entry name" value="ADAMTS_spacer1"/>
</dbReference>